<accession>A0A1Y1ZUQ8</accession>
<keyword evidence="1" id="KW-0812">Transmembrane</keyword>
<dbReference type="AlphaFoldDB" id="A0A1Y1ZUQ8"/>
<evidence type="ECO:0000313" key="2">
    <source>
        <dbReference type="EMBL" id="ORY13952.1"/>
    </source>
</evidence>
<keyword evidence="1" id="KW-0472">Membrane</keyword>
<proteinExistence type="predicted"/>
<reference evidence="2 3" key="1">
    <citation type="submission" date="2016-07" db="EMBL/GenBank/DDBJ databases">
        <title>Pervasive Adenine N6-methylation of Active Genes in Fungi.</title>
        <authorList>
            <consortium name="DOE Joint Genome Institute"/>
            <person name="Mondo S.J."/>
            <person name="Dannebaum R.O."/>
            <person name="Kuo R.C."/>
            <person name="Labutti K."/>
            <person name="Haridas S."/>
            <person name="Kuo A."/>
            <person name="Salamov A."/>
            <person name="Ahrendt S.R."/>
            <person name="Lipzen A."/>
            <person name="Sullivan W."/>
            <person name="Andreopoulos W.B."/>
            <person name="Clum A."/>
            <person name="Lindquist E."/>
            <person name="Daum C."/>
            <person name="Ramamoorthy G.K."/>
            <person name="Gryganskyi A."/>
            <person name="Culley D."/>
            <person name="Magnuson J.K."/>
            <person name="James T.Y."/>
            <person name="O'Malley M.A."/>
            <person name="Stajich J.E."/>
            <person name="Spatafora J.W."/>
            <person name="Visel A."/>
            <person name="Grigoriev I.V."/>
        </authorList>
    </citation>
    <scope>NUCLEOTIDE SEQUENCE [LARGE SCALE GENOMIC DNA]</scope>
    <source>
        <strain evidence="2 3">CBS 115471</strain>
    </source>
</reference>
<organism evidence="2 3">
    <name type="scientific">Clohesyomyces aquaticus</name>
    <dbReference type="NCBI Taxonomy" id="1231657"/>
    <lineage>
        <taxon>Eukaryota</taxon>
        <taxon>Fungi</taxon>
        <taxon>Dikarya</taxon>
        <taxon>Ascomycota</taxon>
        <taxon>Pezizomycotina</taxon>
        <taxon>Dothideomycetes</taxon>
        <taxon>Pleosporomycetidae</taxon>
        <taxon>Pleosporales</taxon>
        <taxon>Lindgomycetaceae</taxon>
        <taxon>Clohesyomyces</taxon>
    </lineage>
</organism>
<name>A0A1Y1ZUQ8_9PLEO</name>
<keyword evidence="3" id="KW-1185">Reference proteome</keyword>
<gene>
    <name evidence="2" type="ORF">BCR34DRAFT_561307</name>
</gene>
<evidence type="ECO:0000313" key="3">
    <source>
        <dbReference type="Proteomes" id="UP000193144"/>
    </source>
</evidence>
<comment type="caution">
    <text evidence="2">The sequence shown here is derived from an EMBL/GenBank/DDBJ whole genome shotgun (WGS) entry which is preliminary data.</text>
</comment>
<dbReference type="Proteomes" id="UP000193144">
    <property type="component" value="Unassembled WGS sequence"/>
</dbReference>
<dbReference type="EMBL" id="MCFA01000037">
    <property type="protein sequence ID" value="ORY13952.1"/>
    <property type="molecule type" value="Genomic_DNA"/>
</dbReference>
<protein>
    <submittedName>
        <fullName evidence="2">Uncharacterized protein</fullName>
    </submittedName>
</protein>
<sequence>MMRRRTGRLQTRHRLGHAPGPRLSQRRICYLFLASLVAPALIALLKTGMLLYHDGSYRADCRRDLAHVVLVLSQSAGSPCSPASDPQPDKACRGIPQRAAQMLTIAIIIVIDEEGELLPVASRAAGCSAARVMAFGRCRLITLSSSVLTALELAVRWTASVHAGALLRLGCFMYLKDQPWW</sequence>
<feature type="transmembrane region" description="Helical" evidence="1">
    <location>
        <begin position="28"/>
        <end position="52"/>
    </location>
</feature>
<keyword evidence="1" id="KW-1133">Transmembrane helix</keyword>
<evidence type="ECO:0000256" key="1">
    <source>
        <dbReference type="SAM" id="Phobius"/>
    </source>
</evidence>